<keyword evidence="3" id="KW-1185">Reference proteome</keyword>
<protein>
    <submittedName>
        <fullName evidence="2">Uncharacterized protein</fullName>
    </submittedName>
</protein>
<dbReference type="PANTHER" id="PTHR39214:SF1">
    <property type="entry name" value="MICROBODY (PEROXISOME) BIOGENESIS PROTEIN PEROXIN 8 (EUROFUNG)"/>
    <property type="match status" value="1"/>
</dbReference>
<dbReference type="Proteomes" id="UP000245884">
    <property type="component" value="Unassembled WGS sequence"/>
</dbReference>
<evidence type="ECO:0000313" key="2">
    <source>
        <dbReference type="EMBL" id="PWN25557.1"/>
    </source>
</evidence>
<organism evidence="2 3">
    <name type="scientific">Jaminaea rosea</name>
    <dbReference type="NCBI Taxonomy" id="1569628"/>
    <lineage>
        <taxon>Eukaryota</taxon>
        <taxon>Fungi</taxon>
        <taxon>Dikarya</taxon>
        <taxon>Basidiomycota</taxon>
        <taxon>Ustilaginomycotina</taxon>
        <taxon>Exobasidiomycetes</taxon>
        <taxon>Microstromatales</taxon>
        <taxon>Microstromatales incertae sedis</taxon>
        <taxon>Jaminaea</taxon>
    </lineage>
</organism>
<feature type="compositionally biased region" description="Acidic residues" evidence="1">
    <location>
        <begin position="699"/>
        <end position="708"/>
    </location>
</feature>
<evidence type="ECO:0000256" key="1">
    <source>
        <dbReference type="SAM" id="MobiDB-lite"/>
    </source>
</evidence>
<dbReference type="STRING" id="1569628.A0A316UJU2"/>
<feature type="compositionally biased region" description="Basic and acidic residues" evidence="1">
    <location>
        <begin position="809"/>
        <end position="819"/>
    </location>
</feature>
<dbReference type="InterPro" id="IPR055334">
    <property type="entry name" value="PEX8-like"/>
</dbReference>
<feature type="region of interest" description="Disordered" evidence="1">
    <location>
        <begin position="790"/>
        <end position="825"/>
    </location>
</feature>
<dbReference type="OrthoDB" id="2357318at2759"/>
<dbReference type="PANTHER" id="PTHR39214">
    <property type="entry name" value="MICROBODY (PEROXISOME) BIOGENESIS PROTEIN PEROXIN 8 (EUROFUNG)"/>
    <property type="match status" value="1"/>
</dbReference>
<dbReference type="RefSeq" id="XP_025360169.1">
    <property type="nucleotide sequence ID" value="XM_025506857.1"/>
</dbReference>
<sequence length="867" mass="93056">MAASSSSSSSTSSSPSSTPAHAIIDSTYTSLYSLLSAPASSSKHLSLLPPNALYSSITHYLARLRQATLPDFVKVVAISRSLWNAPSIIQEGGVERIHEDLAQLPTSNEPSAGGGVEPSLASRSYHLQLSAARACFAHIELLLTTSKGSVGWGTQRKLRHWVNQINSSLVEASSAGGIETSATTAATSLTPMMHGVDVPRLSILTGLVVGLSAYRQQNKDKDARLSVRLALRAAESYWLEAFAHAMQALMDINSPPVEQAAETTSPESEWELEFKKSSNVAGNDLAASARRSSLTREAALVPLLLAGQVSPLLSESSLSSLPLPLVEGILHLIPLSILPLFSHRANLRLSSTPGELRNPTTHALFSCLGPLSRLMASAAEVAVLKMRGDDVQRLLLSTEEASVGALRQLVEVAEQLYRDFASGGYLATCPSSDAAALADTWKSLKAFLFITVQLFDSVLDALVTTLPSPVTTLVDPAIWVAQWAHDRKAGDNVGAAAPAKATTNIPRHVLEILKLQVMGLMRLSFVTFSTTSGAGDGQASERPLTSNDIYNRFTTYRHAFYGSLEVIRSDWAASTTLYEELLQASTGTEDRTSGKAPPSWVVRSRLVVLLDSAEQLLPSLPSSLISESLLPLCRPHLLLEASGNADADLATFESSHACLLALFEAKRPERLVKDVMPYYVEALLQGHAKGQISGSASGEDGEESEEESAGPGQLSHALSTVVACMSDVDDARCYWVVGRLEEEVRARDGEKRLDVQLALVDLLPTVNLVLLRSVLGTVRSYILDEKEKAGTTANVSATTEGEASTASEVDEKGKTKANEEDSASLPATSLAHRLLCSRTFAALNSMDDTARQEGVRWWLDHRREFGV</sequence>
<dbReference type="GeneID" id="37028680"/>
<name>A0A316UJU2_9BASI</name>
<dbReference type="EMBL" id="KZ819675">
    <property type="protein sequence ID" value="PWN25557.1"/>
    <property type="molecule type" value="Genomic_DNA"/>
</dbReference>
<accession>A0A316UJU2</accession>
<feature type="region of interest" description="Disordered" evidence="1">
    <location>
        <begin position="691"/>
        <end position="713"/>
    </location>
</feature>
<evidence type="ECO:0000313" key="3">
    <source>
        <dbReference type="Proteomes" id="UP000245884"/>
    </source>
</evidence>
<gene>
    <name evidence="2" type="ORF">BDZ90DRAFT_234001</name>
</gene>
<dbReference type="AlphaFoldDB" id="A0A316UJU2"/>
<proteinExistence type="predicted"/>
<feature type="compositionally biased region" description="Polar residues" evidence="1">
    <location>
        <begin position="791"/>
        <end position="807"/>
    </location>
</feature>
<reference evidence="2 3" key="1">
    <citation type="journal article" date="2018" name="Mol. Biol. Evol.">
        <title>Broad Genomic Sampling Reveals a Smut Pathogenic Ancestry of the Fungal Clade Ustilaginomycotina.</title>
        <authorList>
            <person name="Kijpornyongpan T."/>
            <person name="Mondo S.J."/>
            <person name="Barry K."/>
            <person name="Sandor L."/>
            <person name="Lee J."/>
            <person name="Lipzen A."/>
            <person name="Pangilinan J."/>
            <person name="LaButti K."/>
            <person name="Hainaut M."/>
            <person name="Henrissat B."/>
            <person name="Grigoriev I.V."/>
            <person name="Spatafora J.W."/>
            <person name="Aime M.C."/>
        </authorList>
    </citation>
    <scope>NUCLEOTIDE SEQUENCE [LARGE SCALE GENOMIC DNA]</scope>
    <source>
        <strain evidence="2 3">MCA 5214</strain>
    </source>
</reference>